<dbReference type="SUPFAM" id="SSF56801">
    <property type="entry name" value="Acetyl-CoA synthetase-like"/>
    <property type="match status" value="1"/>
</dbReference>
<evidence type="ECO:0000313" key="5">
    <source>
        <dbReference type="Proteomes" id="UP000214688"/>
    </source>
</evidence>
<dbReference type="Pfam" id="PF00501">
    <property type="entry name" value="AMP-binding"/>
    <property type="match status" value="1"/>
</dbReference>
<dbReference type="InterPro" id="IPR025110">
    <property type="entry name" value="AMP-bd_C"/>
</dbReference>
<dbReference type="GO" id="GO:0005737">
    <property type="term" value="C:cytoplasm"/>
    <property type="evidence" value="ECO:0007669"/>
    <property type="project" value="TreeGrafter"/>
</dbReference>
<dbReference type="PROSITE" id="PS50075">
    <property type="entry name" value="CARRIER"/>
    <property type="match status" value="1"/>
</dbReference>
<keyword evidence="2" id="KW-0597">Phosphoprotein</keyword>
<dbReference type="AlphaFoldDB" id="A0A223CZB8"/>
<dbReference type="GO" id="GO:0072330">
    <property type="term" value="P:monocarboxylic acid biosynthetic process"/>
    <property type="evidence" value="ECO:0007669"/>
    <property type="project" value="UniProtKB-ARBA"/>
</dbReference>
<dbReference type="Proteomes" id="UP000214688">
    <property type="component" value="Chromosome"/>
</dbReference>
<dbReference type="Pfam" id="PF00550">
    <property type="entry name" value="PP-binding"/>
    <property type="match status" value="1"/>
</dbReference>
<evidence type="ECO:0000313" key="4">
    <source>
        <dbReference type="EMBL" id="ASS74681.1"/>
    </source>
</evidence>
<reference evidence="4 5" key="1">
    <citation type="journal article" date="2015" name="Int. J. Syst. Evol. Microbiol.">
        <title>Tumebacillus algifaecis sp. nov., isolated from decomposing algal scum.</title>
        <authorList>
            <person name="Wu Y.F."/>
            <person name="Zhang B."/>
            <person name="Xing P."/>
            <person name="Wu Q.L."/>
            <person name="Liu S.J."/>
        </authorList>
    </citation>
    <scope>NUCLEOTIDE SEQUENCE [LARGE SCALE GENOMIC DNA]</scope>
    <source>
        <strain evidence="4 5">THMBR28</strain>
    </source>
</reference>
<evidence type="ECO:0000259" key="3">
    <source>
        <dbReference type="PROSITE" id="PS50075"/>
    </source>
</evidence>
<sequence length="397" mass="43895">MILAEKNDLLPGPSLLKVLHDKRIENVTLPPSVLAMLPADSLPHLRTVISAGEACTQEIVTRWATGGRRFVNGYGPTENTVCTTHAVLTADSDVHIGRPNRNVNVYILDAHGQPTPIGVPGELYIGGAMLARGYLNRTDLTAEKFVSHPHLVNGKAKLYRTGDLARWRADGTIEYMGRLDHQVKLRGFRIELGEIEALLSGQSGVGNGVVLVREDKPGEKRLVAYVTTKAGAALTVPDLRQTLKTELPDYMVPSLFVLLDEFPLTANGKIDRGALPAPDRGRAVGAEYVAPASELEQQVTAIWQEVLGVDQIGVHDNFFDLGGHSLLMVQVHERLQAQMQREFSVVEMFKYPTVFAVVKFLQQDVVAKHSIDEIRDQASKQREALNKRKQLLKDRRK</sequence>
<keyword evidence="1" id="KW-0596">Phosphopantetheine</keyword>
<dbReference type="InterPro" id="IPR009081">
    <property type="entry name" value="PP-bd_ACP"/>
</dbReference>
<gene>
    <name evidence="4" type="ORF">CIG75_06645</name>
</gene>
<evidence type="ECO:0000256" key="1">
    <source>
        <dbReference type="ARBA" id="ARBA00022450"/>
    </source>
</evidence>
<dbReference type="Pfam" id="PF13193">
    <property type="entry name" value="AMP-binding_C"/>
    <property type="match status" value="1"/>
</dbReference>
<dbReference type="Gene3D" id="1.10.1200.10">
    <property type="entry name" value="ACP-like"/>
    <property type="match status" value="1"/>
</dbReference>
<dbReference type="InterPro" id="IPR000873">
    <property type="entry name" value="AMP-dep_synth/lig_dom"/>
</dbReference>
<dbReference type="EMBL" id="CP022657">
    <property type="protein sequence ID" value="ASS74681.1"/>
    <property type="molecule type" value="Genomic_DNA"/>
</dbReference>
<evidence type="ECO:0000256" key="2">
    <source>
        <dbReference type="ARBA" id="ARBA00022553"/>
    </source>
</evidence>
<dbReference type="SUPFAM" id="SSF47336">
    <property type="entry name" value="ACP-like"/>
    <property type="match status" value="1"/>
</dbReference>
<accession>A0A223CZB8</accession>
<dbReference type="PANTHER" id="PTHR45527">
    <property type="entry name" value="NONRIBOSOMAL PEPTIDE SYNTHETASE"/>
    <property type="match status" value="1"/>
</dbReference>
<dbReference type="SMART" id="SM00823">
    <property type="entry name" value="PKS_PP"/>
    <property type="match status" value="1"/>
</dbReference>
<protein>
    <recommendedName>
        <fullName evidence="3">Carrier domain-containing protein</fullName>
    </recommendedName>
</protein>
<dbReference type="InterPro" id="IPR045851">
    <property type="entry name" value="AMP-bd_C_sf"/>
</dbReference>
<organism evidence="4 5">
    <name type="scientific">Tumebacillus algifaecis</name>
    <dbReference type="NCBI Taxonomy" id="1214604"/>
    <lineage>
        <taxon>Bacteria</taxon>
        <taxon>Bacillati</taxon>
        <taxon>Bacillota</taxon>
        <taxon>Bacilli</taxon>
        <taxon>Bacillales</taxon>
        <taxon>Alicyclobacillaceae</taxon>
        <taxon>Tumebacillus</taxon>
    </lineage>
</organism>
<dbReference type="GO" id="GO:0031177">
    <property type="term" value="F:phosphopantetheine binding"/>
    <property type="evidence" value="ECO:0007669"/>
    <property type="project" value="InterPro"/>
</dbReference>
<dbReference type="GO" id="GO:0043041">
    <property type="term" value="P:amino acid activation for nonribosomal peptide biosynthetic process"/>
    <property type="evidence" value="ECO:0007669"/>
    <property type="project" value="TreeGrafter"/>
</dbReference>
<dbReference type="InterPro" id="IPR020806">
    <property type="entry name" value="PKS_PP-bd"/>
</dbReference>
<dbReference type="Gene3D" id="3.30.300.30">
    <property type="match status" value="1"/>
</dbReference>
<feature type="domain" description="Carrier" evidence="3">
    <location>
        <begin position="290"/>
        <end position="365"/>
    </location>
</feature>
<dbReference type="InterPro" id="IPR036736">
    <property type="entry name" value="ACP-like_sf"/>
</dbReference>
<dbReference type="PANTHER" id="PTHR45527:SF1">
    <property type="entry name" value="FATTY ACID SYNTHASE"/>
    <property type="match status" value="1"/>
</dbReference>
<dbReference type="InterPro" id="IPR042099">
    <property type="entry name" value="ANL_N_sf"/>
</dbReference>
<dbReference type="Gene3D" id="3.40.50.12780">
    <property type="entry name" value="N-terminal domain of ligase-like"/>
    <property type="match status" value="1"/>
</dbReference>
<dbReference type="FunFam" id="1.10.1200.10:FF:000016">
    <property type="entry name" value="Non-ribosomal peptide synthase"/>
    <property type="match status" value="1"/>
</dbReference>
<name>A0A223CZB8_9BACL</name>
<dbReference type="FunFam" id="2.30.38.10:FF:000001">
    <property type="entry name" value="Non-ribosomal peptide synthetase PvdI"/>
    <property type="match status" value="1"/>
</dbReference>
<dbReference type="KEGG" id="tab:CIG75_06645"/>
<dbReference type="FunFam" id="3.30.300.30:FF:000010">
    <property type="entry name" value="Enterobactin synthetase component F"/>
    <property type="match status" value="1"/>
</dbReference>
<keyword evidence="5" id="KW-1185">Reference proteome</keyword>
<dbReference type="GO" id="GO:0044550">
    <property type="term" value="P:secondary metabolite biosynthetic process"/>
    <property type="evidence" value="ECO:0007669"/>
    <property type="project" value="TreeGrafter"/>
</dbReference>
<dbReference type="OrthoDB" id="9765680at2"/>
<proteinExistence type="predicted"/>